<evidence type="ECO:0000313" key="2">
    <source>
        <dbReference type="EMBL" id="CAE8609102.1"/>
    </source>
</evidence>
<dbReference type="EMBL" id="CAJNNV010024241">
    <property type="protein sequence ID" value="CAE8609102.1"/>
    <property type="molecule type" value="Genomic_DNA"/>
</dbReference>
<gene>
    <name evidence="2" type="ORF">PGLA1383_LOCUS26931</name>
</gene>
<feature type="non-terminal residue" evidence="2">
    <location>
        <position position="181"/>
    </location>
</feature>
<accession>A0A813F4A5</accession>
<protein>
    <submittedName>
        <fullName evidence="2">Uncharacterized protein</fullName>
    </submittedName>
</protein>
<dbReference type="Proteomes" id="UP000654075">
    <property type="component" value="Unassembled WGS sequence"/>
</dbReference>
<feature type="region of interest" description="Disordered" evidence="1">
    <location>
        <begin position="125"/>
        <end position="145"/>
    </location>
</feature>
<evidence type="ECO:0000256" key="1">
    <source>
        <dbReference type="SAM" id="MobiDB-lite"/>
    </source>
</evidence>
<dbReference type="AlphaFoldDB" id="A0A813F4A5"/>
<name>A0A813F4A5_POLGL</name>
<feature type="non-terminal residue" evidence="2">
    <location>
        <position position="1"/>
    </location>
</feature>
<comment type="caution">
    <text evidence="2">The sequence shown here is derived from an EMBL/GenBank/DDBJ whole genome shotgun (WGS) entry which is preliminary data.</text>
</comment>
<keyword evidence="3" id="KW-1185">Reference proteome</keyword>
<proteinExistence type="predicted"/>
<dbReference type="OrthoDB" id="444699at2759"/>
<reference evidence="2" key="1">
    <citation type="submission" date="2021-02" db="EMBL/GenBank/DDBJ databases">
        <authorList>
            <person name="Dougan E. K."/>
            <person name="Rhodes N."/>
            <person name="Thang M."/>
            <person name="Chan C."/>
        </authorList>
    </citation>
    <scope>NUCLEOTIDE SEQUENCE</scope>
</reference>
<organism evidence="2 3">
    <name type="scientific">Polarella glacialis</name>
    <name type="common">Dinoflagellate</name>
    <dbReference type="NCBI Taxonomy" id="89957"/>
    <lineage>
        <taxon>Eukaryota</taxon>
        <taxon>Sar</taxon>
        <taxon>Alveolata</taxon>
        <taxon>Dinophyceae</taxon>
        <taxon>Suessiales</taxon>
        <taxon>Suessiaceae</taxon>
        <taxon>Polarella</taxon>
    </lineage>
</organism>
<sequence>AVAPLGDDPQELEEIEAAREELRSRAVARLKGHSEAADAQQLGKALKELADLGIVDEHWSGFQERHGLLEQQGCCRRAVAQAAKARDKAALAAALKQAEGVGLTEDSDKGVHAAREVLKALEAQERHSKARAEASEELRRAAQGEDQRRLIAALEGADAASIAGPEVASARERLRNLRARA</sequence>
<evidence type="ECO:0000313" key="3">
    <source>
        <dbReference type="Proteomes" id="UP000654075"/>
    </source>
</evidence>